<evidence type="ECO:0000313" key="2">
    <source>
        <dbReference type="EMBL" id="RJO61431.1"/>
    </source>
</evidence>
<accession>A0A419DE65</accession>
<dbReference type="Pfam" id="PF04266">
    <property type="entry name" value="ASCH"/>
    <property type="match status" value="1"/>
</dbReference>
<evidence type="ECO:0000313" key="3">
    <source>
        <dbReference type="Proteomes" id="UP000285655"/>
    </source>
</evidence>
<dbReference type="InterPro" id="IPR015947">
    <property type="entry name" value="PUA-like_sf"/>
</dbReference>
<name>A0A419DE65_9BACT</name>
<dbReference type="InterPro" id="IPR007374">
    <property type="entry name" value="ASCH_domain"/>
</dbReference>
<proteinExistence type="predicted"/>
<feature type="domain" description="ASCH" evidence="1">
    <location>
        <begin position="12"/>
        <end position="100"/>
    </location>
</feature>
<evidence type="ECO:0000259" key="1">
    <source>
        <dbReference type="Pfam" id="PF04266"/>
    </source>
</evidence>
<dbReference type="AlphaFoldDB" id="A0A419DE65"/>
<protein>
    <recommendedName>
        <fullName evidence="1">ASCH domain-containing protein</fullName>
    </recommendedName>
</protein>
<dbReference type="EMBL" id="QZJW01000019">
    <property type="protein sequence ID" value="RJO61431.1"/>
    <property type="molecule type" value="Genomic_DNA"/>
</dbReference>
<gene>
    <name evidence="2" type="ORF">C4544_02860</name>
</gene>
<reference evidence="2 3" key="1">
    <citation type="journal article" date="2017" name="ISME J.">
        <title>Energy and carbon metabolisms in a deep terrestrial subsurface fluid microbial community.</title>
        <authorList>
            <person name="Momper L."/>
            <person name="Jungbluth S.P."/>
            <person name="Lee M.D."/>
            <person name="Amend J.P."/>
        </authorList>
    </citation>
    <scope>NUCLEOTIDE SEQUENCE [LARGE SCALE GENOMIC DNA]</scope>
    <source>
        <strain evidence="2">SURF_29</strain>
    </source>
</reference>
<comment type="caution">
    <text evidence="2">The sequence shown here is derived from an EMBL/GenBank/DDBJ whole genome shotgun (WGS) entry which is preliminary data.</text>
</comment>
<dbReference type="Gene3D" id="2.30.130.30">
    <property type="entry name" value="Hypothetical protein"/>
    <property type="match status" value="1"/>
</dbReference>
<dbReference type="SUPFAM" id="SSF88697">
    <property type="entry name" value="PUA domain-like"/>
    <property type="match status" value="1"/>
</dbReference>
<organism evidence="2 3">
    <name type="scientific">candidate division WS5 bacterium</name>
    <dbReference type="NCBI Taxonomy" id="2093353"/>
    <lineage>
        <taxon>Bacteria</taxon>
        <taxon>candidate division WS5</taxon>
    </lineage>
</organism>
<sequence length="116" mass="13641">MKSWVLRIRKTDKEIFDRIKNAEKTIETRPMNAPDSRKWYGNIKVGDKLVILCDGERLDKAVKEARIYKDFEKYLKNEDLENILGKGITKDEARKIHYSFGCGRLDRYGIIAIDME</sequence>
<dbReference type="Proteomes" id="UP000285655">
    <property type="component" value="Unassembled WGS sequence"/>
</dbReference>